<protein>
    <recommendedName>
        <fullName evidence="5">TIGR02234 family membrane protein</fullName>
    </recommendedName>
</protein>
<proteinExistence type="predicted"/>
<gene>
    <name evidence="3" type="ORF">ACKI1S_43765</name>
</gene>
<keyword evidence="2" id="KW-0812">Transmembrane</keyword>
<feature type="region of interest" description="Disordered" evidence="1">
    <location>
        <begin position="1"/>
        <end position="25"/>
    </location>
</feature>
<keyword evidence="2" id="KW-1133">Transmembrane helix</keyword>
<name>A0ABW9IX33_STRGJ</name>
<comment type="caution">
    <text evidence="3">The sequence shown here is derived from an EMBL/GenBank/DDBJ whole genome shotgun (WGS) entry which is preliminary data.</text>
</comment>
<evidence type="ECO:0008006" key="5">
    <source>
        <dbReference type="Google" id="ProtNLM"/>
    </source>
</evidence>
<evidence type="ECO:0000256" key="1">
    <source>
        <dbReference type="SAM" id="MobiDB-lite"/>
    </source>
</evidence>
<evidence type="ECO:0000256" key="2">
    <source>
        <dbReference type="SAM" id="Phobius"/>
    </source>
</evidence>
<evidence type="ECO:0000313" key="4">
    <source>
        <dbReference type="Proteomes" id="UP001631993"/>
    </source>
</evidence>
<dbReference type="EMBL" id="JBJVNE010000037">
    <property type="protein sequence ID" value="MFM9653005.1"/>
    <property type="molecule type" value="Genomic_DNA"/>
</dbReference>
<evidence type="ECO:0000313" key="3">
    <source>
        <dbReference type="EMBL" id="MFM9653005.1"/>
    </source>
</evidence>
<reference evidence="3 4" key="1">
    <citation type="submission" date="2024-12" db="EMBL/GenBank/DDBJ databases">
        <title>Forecasting of Potato common scab and diversities of Pathogenic streptomyces spp. in china.</title>
        <authorList>
            <person name="Handique U."/>
            <person name="Wu J."/>
        </authorList>
    </citation>
    <scope>NUCLEOTIDE SEQUENCE [LARGE SCALE GENOMIC DNA]</scope>
    <source>
        <strain evidence="3 4">ZRIMU1585</strain>
    </source>
</reference>
<organism evidence="3 4">
    <name type="scientific">Streptomyces galilaeus</name>
    <dbReference type="NCBI Taxonomy" id="33899"/>
    <lineage>
        <taxon>Bacteria</taxon>
        <taxon>Bacillati</taxon>
        <taxon>Actinomycetota</taxon>
        <taxon>Actinomycetes</taxon>
        <taxon>Kitasatosporales</taxon>
        <taxon>Streptomycetaceae</taxon>
        <taxon>Streptomyces</taxon>
    </lineage>
</organism>
<sequence>MTTPALLRSSRLPHGREDPDAALARDGGRGRTVMVICSAATVAAAVVLAVAGRLA</sequence>
<accession>A0ABW9IX33</accession>
<dbReference type="Proteomes" id="UP001631993">
    <property type="component" value="Unassembled WGS sequence"/>
</dbReference>
<keyword evidence="2" id="KW-0472">Membrane</keyword>
<feature type="transmembrane region" description="Helical" evidence="2">
    <location>
        <begin position="33"/>
        <end position="52"/>
    </location>
</feature>
<keyword evidence="4" id="KW-1185">Reference proteome</keyword>